<evidence type="ECO:0000313" key="2">
    <source>
        <dbReference type="Proteomes" id="UP000277855"/>
    </source>
</evidence>
<dbReference type="Proteomes" id="UP000277855">
    <property type="component" value="Segment"/>
</dbReference>
<organism evidence="1 2">
    <name type="scientific">Acinetobacter phage KARL-1</name>
    <dbReference type="NCBI Taxonomy" id="2301662"/>
    <lineage>
        <taxon>Viruses</taxon>
        <taxon>Duplodnaviria</taxon>
        <taxon>Heunggongvirae</taxon>
        <taxon>Uroviricota</taxon>
        <taxon>Caudoviricetes</taxon>
        <taxon>Pantevenvirales</taxon>
        <taxon>Straboviridae</taxon>
        <taxon>Twarogvirinae</taxon>
        <taxon>Lazarusvirus</taxon>
        <taxon>Lazarusvirus karl</taxon>
    </lineage>
</organism>
<evidence type="ECO:0000313" key="1">
    <source>
        <dbReference type="EMBL" id="AXY82809.1"/>
    </source>
</evidence>
<keyword evidence="2" id="KW-1185">Reference proteome</keyword>
<gene>
    <name evidence="1" type="ORF">KARL1_190</name>
</gene>
<accession>A0A385IIT6</accession>
<protein>
    <submittedName>
        <fullName evidence="1">Uncharacterized protein</fullName>
    </submittedName>
</protein>
<reference evidence="1 2" key="1">
    <citation type="journal article" date="2018" name="Sci. Rep.">
        <title>Enhanced antibacterial effect of the novel T4-like bacteriophage KARL-1 in combination with antibiotics against multi-drug resistant Acinetobacter baumannii.</title>
        <authorList>
            <person name="Jansen M."/>
            <person name="Wahida A."/>
            <person name="Latz S."/>
            <person name="Kruttgen A."/>
            <person name="Hafner H."/>
            <person name="Buhl E.M."/>
            <person name="Ritter K."/>
            <person name="Horz H.P."/>
        </authorList>
    </citation>
    <scope>NUCLEOTIDE SEQUENCE [LARGE SCALE GENOMIC DNA]</scope>
</reference>
<dbReference type="EMBL" id="MH713599">
    <property type="protein sequence ID" value="AXY82809.1"/>
    <property type="molecule type" value="Genomic_DNA"/>
</dbReference>
<proteinExistence type="predicted"/>
<name>A0A385IIT6_9CAUD</name>
<sequence length="75" mass="8838">MSLKQYYESIRDIAKQYPCRIVMADTHCQQLPIDNINHNTLSMIKTVNAQCEQDTSGMTRTELMQYKSRRIQELL</sequence>